<dbReference type="GO" id="GO:0016706">
    <property type="term" value="F:2-oxoglutarate-dependent dioxygenase activity"/>
    <property type="evidence" value="ECO:0007669"/>
    <property type="project" value="UniProtKB-ARBA"/>
</dbReference>
<dbReference type="AlphaFoldDB" id="A0A7Y9DXP5"/>
<evidence type="ECO:0000313" key="2">
    <source>
        <dbReference type="Proteomes" id="UP000535890"/>
    </source>
</evidence>
<proteinExistence type="predicted"/>
<sequence>MTNVLSNPSFDDATRREHLYNGDVMVYGATPATLALVQFTRELVEEAFDGRDPQVAQYEMEVRDFAALLADLKPRFIHHPRCKELLPAILEERGCDLERTYFDVPRLRTSTSDDYLTTGIAFAFHPHRDTWYSAPMCQTNWWMPVYPVTADNVMAFHPQYMTHGVRNGSRRYDYDEWNRTSRFSAATQIGKDTRDQPTPEEPVQLDPQVRVVPEVGGMMVFSGNQLHSSVPNTSGRTRFSIDFRVVDIDDVEAHRGSRNVDSECSGTSLRDFRRCTDLAPMPEELAAQYDGRAVVGV</sequence>
<dbReference type="Pfam" id="PF05721">
    <property type="entry name" value="PhyH"/>
    <property type="match status" value="1"/>
</dbReference>
<keyword evidence="2" id="KW-1185">Reference proteome</keyword>
<reference evidence="1 2" key="1">
    <citation type="submission" date="2020-07" db="EMBL/GenBank/DDBJ databases">
        <title>Sequencing the genomes of 1000 actinobacteria strains.</title>
        <authorList>
            <person name="Klenk H.-P."/>
        </authorList>
    </citation>
    <scope>NUCLEOTIDE SEQUENCE [LARGE SCALE GENOMIC DNA]</scope>
    <source>
        <strain evidence="1 2">DSM 45772</strain>
    </source>
</reference>
<dbReference type="Proteomes" id="UP000535890">
    <property type="component" value="Unassembled WGS sequence"/>
</dbReference>
<accession>A0A7Y9DXP5</accession>
<dbReference type="RefSeq" id="WP_179794928.1">
    <property type="nucleotide sequence ID" value="NZ_BAABHP010000014.1"/>
</dbReference>
<dbReference type="SUPFAM" id="SSF51197">
    <property type="entry name" value="Clavaminate synthase-like"/>
    <property type="match status" value="1"/>
</dbReference>
<evidence type="ECO:0008006" key="3">
    <source>
        <dbReference type="Google" id="ProtNLM"/>
    </source>
</evidence>
<name>A0A7Y9DXP5_9PSEU</name>
<comment type="caution">
    <text evidence="1">The sequence shown here is derived from an EMBL/GenBank/DDBJ whole genome shotgun (WGS) entry which is preliminary data.</text>
</comment>
<evidence type="ECO:0000313" key="1">
    <source>
        <dbReference type="EMBL" id="NYD37361.1"/>
    </source>
</evidence>
<dbReference type="EMBL" id="JACCBN010000001">
    <property type="protein sequence ID" value="NYD37361.1"/>
    <property type="molecule type" value="Genomic_DNA"/>
</dbReference>
<dbReference type="InterPro" id="IPR008775">
    <property type="entry name" value="Phytyl_CoA_dOase-like"/>
</dbReference>
<organism evidence="1 2">
    <name type="scientific">Actinomycetospora corticicola</name>
    <dbReference type="NCBI Taxonomy" id="663602"/>
    <lineage>
        <taxon>Bacteria</taxon>
        <taxon>Bacillati</taxon>
        <taxon>Actinomycetota</taxon>
        <taxon>Actinomycetes</taxon>
        <taxon>Pseudonocardiales</taxon>
        <taxon>Pseudonocardiaceae</taxon>
        <taxon>Actinomycetospora</taxon>
    </lineage>
</organism>
<dbReference type="Gene3D" id="2.60.120.620">
    <property type="entry name" value="q2cbj1_9rhob like domain"/>
    <property type="match status" value="1"/>
</dbReference>
<gene>
    <name evidence="1" type="ORF">BJ983_003463</name>
</gene>
<protein>
    <recommendedName>
        <fullName evidence="3">Phytanoyl-CoA dioxygenase family protein</fullName>
    </recommendedName>
</protein>